<accession>A0A5J9VDI7</accession>
<keyword evidence="3" id="KW-1185">Reference proteome</keyword>
<dbReference type="PANTHER" id="PTHR35546:SF83">
    <property type="entry name" value="EXPRESSED PROTEIN"/>
    <property type="match status" value="1"/>
</dbReference>
<dbReference type="InterPro" id="IPR055290">
    <property type="entry name" value="At3g26010-like"/>
</dbReference>
<sequence length="520" mass="58873">RRSSAKFCIGLYLCSGPYPRIHPCRLRASTPPPRQAPPNQPEAELRSLSLSQFIFRARCLFLGSSIRHQQQSRADEMDLLCDNIVEEILLRLPLKYLHRLRAAARRYNALVLGPEFTARYWRSLGPHLSGVFLQTEFPQRPWRDRPCFLTASGHQPSTMESVFAADIAFLPHLPHKEAYSWTTDGVIFIVHSSAGLLLCARGRGEESRVHYYVCNPVTWQCVALPKLPWPGYHTGLLSVSANGDGTINTFQVALVNRPSGWHQHKGCLDLKIFSSDTGQWWAMQLHPPELRVDAPSRPFLGQSGTAYWIGYHDKDKVIAYNSVCHSVRVLPVPTRVAENALNRCLGERQDGGLRYAHFDFAVFEVWDLQTAGENGMWWKLVHRIGVMELAQQNPEAADYATNGGSIEGHINGNCLFEVIGFHPIDDIVYFDVRRTVAIYSIVHSTIELQRRRQCFSMDVFPYVHPAHPVLIPEIKNSNMAPSKSKTPDYKHGKRCGYNPSPLKGNYIIVIQNAELLTWAN</sequence>
<dbReference type="SUPFAM" id="SSF81383">
    <property type="entry name" value="F-box domain"/>
    <property type="match status" value="1"/>
</dbReference>
<gene>
    <name evidence="2" type="ORF">EJB05_16030</name>
</gene>
<dbReference type="AlphaFoldDB" id="A0A5J9VDI7"/>
<reference evidence="2 3" key="1">
    <citation type="journal article" date="2019" name="Sci. Rep.">
        <title>A high-quality genome of Eragrostis curvula grass provides insights into Poaceae evolution and supports new strategies to enhance forage quality.</title>
        <authorList>
            <person name="Carballo J."/>
            <person name="Santos B.A.C.M."/>
            <person name="Zappacosta D."/>
            <person name="Garbus I."/>
            <person name="Selva J.P."/>
            <person name="Gallo C.A."/>
            <person name="Diaz A."/>
            <person name="Albertini E."/>
            <person name="Caccamo M."/>
            <person name="Echenique V."/>
        </authorList>
    </citation>
    <scope>NUCLEOTIDE SEQUENCE [LARGE SCALE GENOMIC DNA]</scope>
    <source>
        <strain evidence="3">cv. Victoria</strain>
        <tissue evidence="2">Leaf</tissue>
    </source>
</reference>
<dbReference type="PANTHER" id="PTHR35546">
    <property type="entry name" value="F-BOX PROTEIN INTERACTION DOMAIN PROTEIN-RELATED"/>
    <property type="match status" value="1"/>
</dbReference>
<feature type="non-terminal residue" evidence="2">
    <location>
        <position position="1"/>
    </location>
</feature>
<proteinExistence type="predicted"/>
<name>A0A5J9VDI7_9POAL</name>
<feature type="domain" description="F-box protein At3g26010-like beta-propeller" evidence="1">
    <location>
        <begin position="186"/>
        <end position="389"/>
    </location>
</feature>
<dbReference type="OrthoDB" id="674184at2759"/>
<evidence type="ECO:0000259" key="1">
    <source>
        <dbReference type="Pfam" id="PF24750"/>
    </source>
</evidence>
<dbReference type="EMBL" id="RWGY01000009">
    <property type="protein sequence ID" value="TVU34199.1"/>
    <property type="molecule type" value="Genomic_DNA"/>
</dbReference>
<dbReference type="Gramene" id="TVU34199">
    <property type="protein sequence ID" value="TVU34199"/>
    <property type="gene ID" value="EJB05_16030"/>
</dbReference>
<organism evidence="2 3">
    <name type="scientific">Eragrostis curvula</name>
    <name type="common">weeping love grass</name>
    <dbReference type="NCBI Taxonomy" id="38414"/>
    <lineage>
        <taxon>Eukaryota</taxon>
        <taxon>Viridiplantae</taxon>
        <taxon>Streptophyta</taxon>
        <taxon>Embryophyta</taxon>
        <taxon>Tracheophyta</taxon>
        <taxon>Spermatophyta</taxon>
        <taxon>Magnoliopsida</taxon>
        <taxon>Liliopsida</taxon>
        <taxon>Poales</taxon>
        <taxon>Poaceae</taxon>
        <taxon>PACMAD clade</taxon>
        <taxon>Chloridoideae</taxon>
        <taxon>Eragrostideae</taxon>
        <taxon>Eragrostidinae</taxon>
        <taxon>Eragrostis</taxon>
    </lineage>
</organism>
<dbReference type="InterPro" id="IPR036047">
    <property type="entry name" value="F-box-like_dom_sf"/>
</dbReference>
<evidence type="ECO:0000313" key="3">
    <source>
        <dbReference type="Proteomes" id="UP000324897"/>
    </source>
</evidence>
<dbReference type="Pfam" id="PF24750">
    <property type="entry name" value="b-prop_At3g26010-like"/>
    <property type="match status" value="1"/>
</dbReference>
<dbReference type="InterPro" id="IPR056592">
    <property type="entry name" value="Beta-prop_At3g26010-like"/>
</dbReference>
<comment type="caution">
    <text evidence="2">The sequence shown here is derived from an EMBL/GenBank/DDBJ whole genome shotgun (WGS) entry which is preliminary data.</text>
</comment>
<evidence type="ECO:0000313" key="2">
    <source>
        <dbReference type="EMBL" id="TVU34199.1"/>
    </source>
</evidence>
<protein>
    <recommendedName>
        <fullName evidence="1">F-box protein At3g26010-like beta-propeller domain-containing protein</fullName>
    </recommendedName>
</protein>
<dbReference type="Proteomes" id="UP000324897">
    <property type="component" value="Unassembled WGS sequence"/>
</dbReference>